<accession>A0AAE0FJ78</accession>
<dbReference type="Proteomes" id="UP001190700">
    <property type="component" value="Unassembled WGS sequence"/>
</dbReference>
<keyword evidence="1" id="KW-0175">Coiled coil</keyword>
<name>A0AAE0FJ78_9CHLO</name>
<keyword evidence="3" id="KW-1185">Reference proteome</keyword>
<feature type="coiled-coil region" evidence="1">
    <location>
        <begin position="29"/>
        <end position="56"/>
    </location>
</feature>
<evidence type="ECO:0000313" key="2">
    <source>
        <dbReference type="EMBL" id="KAK3260710.1"/>
    </source>
</evidence>
<dbReference type="AlphaFoldDB" id="A0AAE0FJ78"/>
<sequence>MSAHEHGTTDDENPEELQEVSLWEAKLRKLDAEDELNVQKQRLKVLKTRLAQVAKKQAVTNSLLGKRNETNDTKCKRSSKSSTIFLCRGTMHCLGLPSNT</sequence>
<reference evidence="2 3" key="1">
    <citation type="journal article" date="2015" name="Genome Biol. Evol.">
        <title>Comparative Genomics of a Bacterivorous Green Alga Reveals Evolutionary Causalities and Consequences of Phago-Mixotrophic Mode of Nutrition.</title>
        <authorList>
            <person name="Burns J.A."/>
            <person name="Paasch A."/>
            <person name="Narechania A."/>
            <person name="Kim E."/>
        </authorList>
    </citation>
    <scope>NUCLEOTIDE SEQUENCE [LARGE SCALE GENOMIC DNA]</scope>
    <source>
        <strain evidence="2 3">PLY_AMNH</strain>
    </source>
</reference>
<dbReference type="EMBL" id="LGRX02017481">
    <property type="protein sequence ID" value="KAK3260710.1"/>
    <property type="molecule type" value="Genomic_DNA"/>
</dbReference>
<organism evidence="2 3">
    <name type="scientific">Cymbomonas tetramitiformis</name>
    <dbReference type="NCBI Taxonomy" id="36881"/>
    <lineage>
        <taxon>Eukaryota</taxon>
        <taxon>Viridiplantae</taxon>
        <taxon>Chlorophyta</taxon>
        <taxon>Pyramimonadophyceae</taxon>
        <taxon>Pyramimonadales</taxon>
        <taxon>Pyramimonadaceae</taxon>
        <taxon>Cymbomonas</taxon>
    </lineage>
</organism>
<comment type="caution">
    <text evidence="2">The sequence shown here is derived from an EMBL/GenBank/DDBJ whole genome shotgun (WGS) entry which is preliminary data.</text>
</comment>
<gene>
    <name evidence="2" type="ORF">CYMTET_30347</name>
</gene>
<evidence type="ECO:0000313" key="3">
    <source>
        <dbReference type="Proteomes" id="UP001190700"/>
    </source>
</evidence>
<evidence type="ECO:0000256" key="1">
    <source>
        <dbReference type="SAM" id="Coils"/>
    </source>
</evidence>
<protein>
    <submittedName>
        <fullName evidence="2">Uncharacterized protein</fullName>
    </submittedName>
</protein>
<proteinExistence type="predicted"/>